<organism evidence="2 3">
    <name type="scientific">Actinomadura craniellae</name>
    <dbReference type="NCBI Taxonomy" id="2231787"/>
    <lineage>
        <taxon>Bacteria</taxon>
        <taxon>Bacillati</taxon>
        <taxon>Actinomycetota</taxon>
        <taxon>Actinomycetes</taxon>
        <taxon>Streptosporangiales</taxon>
        <taxon>Thermomonosporaceae</taxon>
        <taxon>Actinomadura</taxon>
    </lineage>
</organism>
<dbReference type="AlphaFoldDB" id="A0A365GZD4"/>
<name>A0A365GZD4_9ACTN</name>
<gene>
    <name evidence="2" type="ORF">DPM19_26060</name>
</gene>
<protein>
    <recommendedName>
        <fullName evidence="1">DUF6879 domain-containing protein</fullName>
    </recommendedName>
</protein>
<dbReference type="OrthoDB" id="4562627at2"/>
<reference evidence="2 3" key="1">
    <citation type="submission" date="2018-06" db="EMBL/GenBank/DDBJ databases">
        <title>Actinomadura craniellae sp. nov. isolated from marine sponge Craniella sp.</title>
        <authorList>
            <person name="Li L."/>
            <person name="Xu Q.H."/>
            <person name="Lin H.W."/>
            <person name="Lu Y.H."/>
        </authorList>
    </citation>
    <scope>NUCLEOTIDE SEQUENCE [LARGE SCALE GENOMIC DNA]</scope>
    <source>
        <strain evidence="2 3">LHW63021</strain>
    </source>
</reference>
<keyword evidence="3" id="KW-1185">Reference proteome</keyword>
<dbReference type="Proteomes" id="UP000251891">
    <property type="component" value="Unassembled WGS sequence"/>
</dbReference>
<dbReference type="RefSeq" id="WP_111870681.1">
    <property type="nucleotide sequence ID" value="NZ_QLYX01000014.1"/>
</dbReference>
<comment type="caution">
    <text evidence="2">The sequence shown here is derived from an EMBL/GenBank/DDBJ whole genome shotgun (WGS) entry which is preliminary data.</text>
</comment>
<sequence length="173" mass="19549">MAVPSHGELLASATVSAVHLEMRDVYTVDSEQERIAAWRDGHRYDPADRAAWWRPWLDLIAATVARGVDVRRARIVSEPLSEYIRYSRSHAFTNVAAGEALRWLPRRRTSDLALPGNDFWLIDDRLVLFNHFDGDGRPTSAETTEDPATVELCATAFRSVWQRGIPHADYCSA</sequence>
<evidence type="ECO:0000313" key="2">
    <source>
        <dbReference type="EMBL" id="RAY12190.1"/>
    </source>
</evidence>
<dbReference type="EMBL" id="QLYX01000014">
    <property type="protein sequence ID" value="RAY12190.1"/>
    <property type="molecule type" value="Genomic_DNA"/>
</dbReference>
<dbReference type="InterPro" id="IPR049244">
    <property type="entry name" value="DUF6879"/>
</dbReference>
<proteinExistence type="predicted"/>
<feature type="domain" description="DUF6879" evidence="1">
    <location>
        <begin position="7"/>
        <end position="171"/>
    </location>
</feature>
<accession>A0A365GZD4</accession>
<evidence type="ECO:0000259" key="1">
    <source>
        <dbReference type="Pfam" id="PF21806"/>
    </source>
</evidence>
<evidence type="ECO:0000313" key="3">
    <source>
        <dbReference type="Proteomes" id="UP000251891"/>
    </source>
</evidence>
<dbReference type="Pfam" id="PF21806">
    <property type="entry name" value="DUF6879"/>
    <property type="match status" value="1"/>
</dbReference>